<evidence type="ECO:0000313" key="3">
    <source>
        <dbReference type="Proteomes" id="UP001201262"/>
    </source>
</evidence>
<name>A0AAD4KIR9_9EURO</name>
<feature type="region of interest" description="Disordered" evidence="1">
    <location>
        <begin position="556"/>
        <end position="595"/>
    </location>
</feature>
<feature type="compositionally biased region" description="Pro residues" evidence="1">
    <location>
        <begin position="16"/>
        <end position="25"/>
    </location>
</feature>
<sequence length="663" mass="73315">MGSKEDRKTQPEPVHRNPPNPPSTPVEPATRRAAYTRAAATTTKARRTTEDAEVASSFASSVKPRRAWSFRDWDSQITLTQIVPKAEPVDADAGLLEFDDNGRDRSKKGDIEVIDLVEDSDDGDDDTEYNPSSNRRTSTTKKYKRVHLPDSIPSTRFKSRRSVGFDSSAKKSTGLKGRIGKNQQKGKDGNKTLTQMDFVRRYIPLPESDDDLQSYDEPAAIPGNGYSEDIKDNMGKREEEEEDGPTPGKKRRLNENSAAVSPHSTKHSPSQTTNRASPPANINPTTPQKLRMFEIPSSQTPETPRQLASPELHHVPRFPLEALSSNPSNLSLDKSENKPCKTQSPLSPELDPPIPDTSENNIGESIKRHDGKPLDDAVDAALDTSVPRIDETDPSHPPQSSFRKTVVYETDADTDYGEFDEDNLPQASSPADDHTPKGSKKDILEEDRSIPNSDDSDDLPPPVPNSGTDLEINQNIFSDTALPSDASLYYRRPALYTQYPTEPVPILNTQKMAELFPTQEGTGTRTSTFKESSAGKEFLTPLKNQHSDIICPHTQTETQSDEVDKSTQMVPESSPVARNQEIRSRDEAMPPPQESVVLVESSQLVDKINRQNSDADMGPAFRKLLSAGDFLTDSVMESIPPPPWALSQDSVGEPYPEDNSHRK</sequence>
<dbReference type="EMBL" id="JAJTJA010000015">
    <property type="protein sequence ID" value="KAH8689465.1"/>
    <property type="molecule type" value="Genomic_DNA"/>
</dbReference>
<proteinExistence type="predicted"/>
<feature type="compositionally biased region" description="Polar residues" evidence="1">
    <location>
        <begin position="255"/>
        <end position="288"/>
    </location>
</feature>
<keyword evidence="3" id="KW-1185">Reference proteome</keyword>
<feature type="compositionally biased region" description="Basic and acidic residues" evidence="1">
    <location>
        <begin position="100"/>
        <end position="111"/>
    </location>
</feature>
<evidence type="ECO:0000256" key="1">
    <source>
        <dbReference type="SAM" id="MobiDB-lite"/>
    </source>
</evidence>
<protein>
    <submittedName>
        <fullName evidence="2">Uncharacterized protein</fullName>
    </submittedName>
</protein>
<dbReference type="AlphaFoldDB" id="A0AAD4KIR9"/>
<reference evidence="2" key="1">
    <citation type="submission" date="2021-12" db="EMBL/GenBank/DDBJ databases">
        <title>Convergent genome expansion in fungi linked to evolution of root-endophyte symbiosis.</title>
        <authorList>
            <consortium name="DOE Joint Genome Institute"/>
            <person name="Ke Y.-H."/>
            <person name="Bonito G."/>
            <person name="Liao H.-L."/>
            <person name="Looney B."/>
            <person name="Rojas-Flechas A."/>
            <person name="Nash J."/>
            <person name="Hameed K."/>
            <person name="Schadt C."/>
            <person name="Martin F."/>
            <person name="Crous P.W."/>
            <person name="Miettinen O."/>
            <person name="Magnuson J.K."/>
            <person name="Labbe J."/>
            <person name="Jacobson D."/>
            <person name="Doktycz M.J."/>
            <person name="Veneault-Fourrey C."/>
            <person name="Kuo A."/>
            <person name="Mondo S."/>
            <person name="Calhoun S."/>
            <person name="Riley R."/>
            <person name="Ohm R."/>
            <person name="LaButti K."/>
            <person name="Andreopoulos B."/>
            <person name="Pangilinan J."/>
            <person name="Nolan M."/>
            <person name="Tritt A."/>
            <person name="Clum A."/>
            <person name="Lipzen A."/>
            <person name="Daum C."/>
            <person name="Barry K."/>
            <person name="Grigoriev I.V."/>
            <person name="Vilgalys R."/>
        </authorList>
    </citation>
    <scope>NUCLEOTIDE SEQUENCE</scope>
    <source>
        <strain evidence="2">PMI_201</strain>
    </source>
</reference>
<feature type="compositionally biased region" description="Basic and acidic residues" evidence="1">
    <location>
        <begin position="365"/>
        <end position="375"/>
    </location>
</feature>
<feature type="compositionally biased region" description="Low complexity" evidence="1">
    <location>
        <begin position="26"/>
        <end position="43"/>
    </location>
</feature>
<evidence type="ECO:0000313" key="2">
    <source>
        <dbReference type="EMBL" id="KAH8689465.1"/>
    </source>
</evidence>
<feature type="compositionally biased region" description="Polar residues" evidence="1">
    <location>
        <begin position="323"/>
        <end position="332"/>
    </location>
</feature>
<feature type="compositionally biased region" description="Basic and acidic residues" evidence="1">
    <location>
        <begin position="1"/>
        <end position="15"/>
    </location>
</feature>
<dbReference type="RefSeq" id="XP_046065819.1">
    <property type="nucleotide sequence ID" value="XM_046217542.1"/>
</dbReference>
<feature type="compositionally biased region" description="Acidic residues" evidence="1">
    <location>
        <begin position="112"/>
        <end position="128"/>
    </location>
</feature>
<feature type="compositionally biased region" description="Basic and acidic residues" evidence="1">
    <location>
        <begin position="431"/>
        <end position="449"/>
    </location>
</feature>
<feature type="compositionally biased region" description="Basic and acidic residues" evidence="1">
    <location>
        <begin position="228"/>
        <end position="238"/>
    </location>
</feature>
<dbReference type="GeneID" id="70247829"/>
<organism evidence="2 3">
    <name type="scientific">Talaromyces proteolyticus</name>
    <dbReference type="NCBI Taxonomy" id="1131652"/>
    <lineage>
        <taxon>Eukaryota</taxon>
        <taxon>Fungi</taxon>
        <taxon>Dikarya</taxon>
        <taxon>Ascomycota</taxon>
        <taxon>Pezizomycotina</taxon>
        <taxon>Eurotiomycetes</taxon>
        <taxon>Eurotiomycetidae</taxon>
        <taxon>Eurotiales</taxon>
        <taxon>Trichocomaceae</taxon>
        <taxon>Talaromyces</taxon>
        <taxon>Talaromyces sect. Bacilispori</taxon>
    </lineage>
</organism>
<comment type="caution">
    <text evidence="2">The sequence shown here is derived from an EMBL/GenBank/DDBJ whole genome shotgun (WGS) entry which is preliminary data.</text>
</comment>
<feature type="region of interest" description="Disordered" evidence="1">
    <location>
        <begin position="633"/>
        <end position="663"/>
    </location>
</feature>
<dbReference type="Proteomes" id="UP001201262">
    <property type="component" value="Unassembled WGS sequence"/>
</dbReference>
<feature type="region of interest" description="Disordered" evidence="1">
    <location>
        <begin position="1"/>
        <end position="63"/>
    </location>
</feature>
<feature type="compositionally biased region" description="Acidic residues" evidence="1">
    <location>
        <begin position="410"/>
        <end position="423"/>
    </location>
</feature>
<gene>
    <name evidence="2" type="ORF">BGW36DRAFT_390909</name>
</gene>
<feature type="region of interest" description="Disordered" evidence="1">
    <location>
        <begin position="84"/>
        <end position="471"/>
    </location>
</feature>
<accession>A0AAD4KIR9</accession>